<feature type="transmembrane region" description="Helical" evidence="1">
    <location>
        <begin position="56"/>
        <end position="78"/>
    </location>
</feature>
<keyword evidence="1" id="KW-0812">Transmembrane</keyword>
<feature type="transmembrane region" description="Helical" evidence="1">
    <location>
        <begin position="109"/>
        <end position="132"/>
    </location>
</feature>
<evidence type="ECO:0000313" key="3">
    <source>
        <dbReference type="Proteomes" id="UP000515804"/>
    </source>
</evidence>
<dbReference type="KEGG" id="tcn:H9L16_06815"/>
<dbReference type="RefSeq" id="WP_187553772.1">
    <property type="nucleotide sequence ID" value="NZ_BMZL01000002.1"/>
</dbReference>
<keyword evidence="1" id="KW-0472">Membrane</keyword>
<keyword evidence="1" id="KW-1133">Transmembrane helix</keyword>
<evidence type="ECO:0000256" key="1">
    <source>
        <dbReference type="SAM" id="Phobius"/>
    </source>
</evidence>
<accession>A0A7G9STT3</accession>
<dbReference type="EMBL" id="CP060719">
    <property type="protein sequence ID" value="QNN71258.1"/>
    <property type="molecule type" value="Genomic_DNA"/>
</dbReference>
<dbReference type="Proteomes" id="UP000515804">
    <property type="component" value="Chromosome"/>
</dbReference>
<evidence type="ECO:0008006" key="4">
    <source>
        <dbReference type="Google" id="ProtNLM"/>
    </source>
</evidence>
<evidence type="ECO:0000313" key="2">
    <source>
        <dbReference type="EMBL" id="QNN71258.1"/>
    </source>
</evidence>
<protein>
    <recommendedName>
        <fullName evidence="4">Sugar transporter</fullName>
    </recommendedName>
</protein>
<keyword evidence="3" id="KW-1185">Reference proteome</keyword>
<feature type="transmembrane region" description="Helical" evidence="1">
    <location>
        <begin position="12"/>
        <end position="32"/>
    </location>
</feature>
<feature type="transmembrane region" description="Helical" evidence="1">
    <location>
        <begin position="85"/>
        <end position="103"/>
    </location>
</feature>
<dbReference type="AlphaFoldDB" id="A0A7G9STT3"/>
<sequence>MHPVPRPMSFRVVAVVALLWNLFGLLSFYLHVTATPDVVATWPEAQQQIAAATPRWIFVPFAVATIGGVLGSLGLLLGRRWAVPVLLLSLLAILVQFGSIYAITPTWALTGIGGAILPLCIGLFGLFLWWYAGKAASRGWLR</sequence>
<gene>
    <name evidence="2" type="ORF">H9L16_06815</name>
</gene>
<reference evidence="2 3" key="1">
    <citation type="submission" date="2020-08" db="EMBL/GenBank/DDBJ databases">
        <title>Genome sequence of Thermomonas carbonis KCTC 42013T.</title>
        <authorList>
            <person name="Hyun D.-W."/>
            <person name="Bae J.-W."/>
        </authorList>
    </citation>
    <scope>NUCLEOTIDE SEQUENCE [LARGE SCALE GENOMIC DNA]</scope>
    <source>
        <strain evidence="2 3">KCTC 42013</strain>
    </source>
</reference>
<name>A0A7G9STT3_9GAMM</name>
<proteinExistence type="predicted"/>
<organism evidence="2 3">
    <name type="scientific">Thermomonas carbonis</name>
    <dbReference type="NCBI Taxonomy" id="1463158"/>
    <lineage>
        <taxon>Bacteria</taxon>
        <taxon>Pseudomonadati</taxon>
        <taxon>Pseudomonadota</taxon>
        <taxon>Gammaproteobacteria</taxon>
        <taxon>Lysobacterales</taxon>
        <taxon>Lysobacteraceae</taxon>
        <taxon>Thermomonas</taxon>
    </lineage>
</organism>